<keyword evidence="1" id="KW-1133">Transmembrane helix</keyword>
<accession>A0A239B9H6</accession>
<feature type="transmembrane region" description="Helical" evidence="1">
    <location>
        <begin position="107"/>
        <end position="130"/>
    </location>
</feature>
<feature type="transmembrane region" description="Helical" evidence="1">
    <location>
        <begin position="150"/>
        <end position="168"/>
    </location>
</feature>
<keyword evidence="1" id="KW-0472">Membrane</keyword>
<gene>
    <name evidence="2" type="ORF">SAMN06296052_101251</name>
</gene>
<evidence type="ECO:0000313" key="3">
    <source>
        <dbReference type="Proteomes" id="UP000198432"/>
    </source>
</evidence>
<name>A0A239B9H6_9BACT</name>
<dbReference type="RefSeq" id="WP_089317328.1">
    <property type="nucleotide sequence ID" value="NZ_FZOQ01000001.1"/>
</dbReference>
<sequence>MPQFLLNLKPWQAFLLVFVLPFLLQYGLEQLVTSSNELVRVCLDALPSVFYTMWLWLIGTYLYRRLPGSIQIRGIYFHLAMLYFLLYTLLLLYTISIVRESVFIGKLPLGMLFLLVPLHLLATFCFLYAVYFVSRSLASIEQGGVVETGAYVRAFFLFLFLPLGIWFLQPRLKGLLLKETT</sequence>
<proteinExistence type="predicted"/>
<dbReference type="OrthoDB" id="1442756at2"/>
<organism evidence="2 3">
    <name type="scientific">Pontibacter ummariensis</name>
    <dbReference type="NCBI Taxonomy" id="1610492"/>
    <lineage>
        <taxon>Bacteria</taxon>
        <taxon>Pseudomonadati</taxon>
        <taxon>Bacteroidota</taxon>
        <taxon>Cytophagia</taxon>
        <taxon>Cytophagales</taxon>
        <taxon>Hymenobacteraceae</taxon>
        <taxon>Pontibacter</taxon>
    </lineage>
</organism>
<evidence type="ECO:0000313" key="2">
    <source>
        <dbReference type="EMBL" id="SNS04586.1"/>
    </source>
</evidence>
<dbReference type="AlphaFoldDB" id="A0A239B9H6"/>
<feature type="transmembrane region" description="Helical" evidence="1">
    <location>
        <begin position="41"/>
        <end position="63"/>
    </location>
</feature>
<evidence type="ECO:0000256" key="1">
    <source>
        <dbReference type="SAM" id="Phobius"/>
    </source>
</evidence>
<reference evidence="3" key="1">
    <citation type="submission" date="2017-06" db="EMBL/GenBank/DDBJ databases">
        <authorList>
            <person name="Varghese N."/>
            <person name="Submissions S."/>
        </authorList>
    </citation>
    <scope>NUCLEOTIDE SEQUENCE [LARGE SCALE GENOMIC DNA]</scope>
    <source>
        <strain evidence="3">NKM1</strain>
    </source>
</reference>
<dbReference type="Proteomes" id="UP000198432">
    <property type="component" value="Unassembled WGS sequence"/>
</dbReference>
<protein>
    <submittedName>
        <fullName evidence="2">Uncharacterized protein</fullName>
    </submittedName>
</protein>
<dbReference type="EMBL" id="FZOQ01000001">
    <property type="protein sequence ID" value="SNS04586.1"/>
    <property type="molecule type" value="Genomic_DNA"/>
</dbReference>
<keyword evidence="1" id="KW-0812">Transmembrane</keyword>
<keyword evidence="3" id="KW-1185">Reference proteome</keyword>
<feature type="transmembrane region" description="Helical" evidence="1">
    <location>
        <begin position="75"/>
        <end position="95"/>
    </location>
</feature>
<feature type="transmembrane region" description="Helical" evidence="1">
    <location>
        <begin position="12"/>
        <end position="29"/>
    </location>
</feature>